<dbReference type="PROSITE" id="PS50076">
    <property type="entry name" value="DNAJ_2"/>
    <property type="match status" value="1"/>
</dbReference>
<comment type="caution">
    <text evidence="2">The sequence shown here is derived from an EMBL/GenBank/DDBJ whole genome shotgun (WGS) entry which is preliminary data.</text>
</comment>
<sequence>NIEEAVTDVQQDSEVSLPVEILDPLYYDILGVGVNADMKEITENYFKLAEKYYPYQTKGEPIFHNFRKINEAYQVLGDIDVKKWYNEYGYAGIKKVNFI</sequence>
<dbReference type="KEGG" id="prei:PRSY57_0000100"/>
<feature type="non-terminal residue" evidence="2">
    <location>
        <position position="1"/>
    </location>
</feature>
<proteinExistence type="predicted"/>
<dbReference type="PROSITE" id="PS00636">
    <property type="entry name" value="DNAJ_1"/>
    <property type="match status" value="1"/>
</dbReference>
<reference evidence="2 3" key="1">
    <citation type="journal article" date="2016" name="Nat. Commun.">
        <title>Genomes of cryptic chimpanzee Plasmodium species reveal key evolutionary events leading to human malaria.</title>
        <authorList>
            <person name="Sundararaman S.A."/>
            <person name="Plenderleith L.J."/>
            <person name="Liu W."/>
            <person name="Loy D.E."/>
            <person name="Learn G.H."/>
            <person name="Li Y."/>
            <person name="Shaw K.S."/>
            <person name="Ayouba A."/>
            <person name="Peeters M."/>
            <person name="Speede S."/>
            <person name="Shaw G.M."/>
            <person name="Bushman F.D."/>
            <person name="Brisson D."/>
            <person name="Rayner J.C."/>
            <person name="Sharp P.M."/>
            <person name="Hahn B.H."/>
        </authorList>
    </citation>
    <scope>NUCLEOTIDE SEQUENCE [LARGE SCALE GENOMIC DNA]</scope>
    <source>
        <strain evidence="2 3">SY57</strain>
    </source>
</reference>
<feature type="non-terminal residue" evidence="2">
    <location>
        <position position="99"/>
    </location>
</feature>
<gene>
    <name evidence="2" type="ORF">PRSY57_0000100</name>
</gene>
<dbReference type="VEuPathDB" id="PlasmoDB:PRCDC_0100100"/>
<dbReference type="InterPro" id="IPR018253">
    <property type="entry name" value="DnaJ_domain_CS"/>
</dbReference>
<dbReference type="EMBL" id="LVLA01000016">
    <property type="protein sequence ID" value="KYN93651.1"/>
    <property type="molecule type" value="Genomic_DNA"/>
</dbReference>
<evidence type="ECO:0000313" key="2">
    <source>
        <dbReference type="EMBL" id="KYN93651.1"/>
    </source>
</evidence>
<dbReference type="PRINTS" id="PR00625">
    <property type="entry name" value="JDOMAIN"/>
</dbReference>
<dbReference type="InterPro" id="IPR036869">
    <property type="entry name" value="J_dom_sf"/>
</dbReference>
<dbReference type="Proteomes" id="UP000076359">
    <property type="component" value="Unassembled WGS sequence"/>
</dbReference>
<dbReference type="CDD" id="cd06257">
    <property type="entry name" value="DnaJ"/>
    <property type="match status" value="1"/>
</dbReference>
<dbReference type="PANTHER" id="PTHR44094">
    <property type="entry name" value="DNAJ HEAT SHOCK N-TERMINAL DOMAIN-CONTAINING PROTEIN"/>
    <property type="match status" value="1"/>
</dbReference>
<name>A0A151L3W2_PLARE</name>
<dbReference type="VEuPathDB" id="PlasmoDB:PRG01_0102600"/>
<accession>A0A151L3W2</accession>
<dbReference type="InterPro" id="IPR001623">
    <property type="entry name" value="DnaJ_domain"/>
</dbReference>
<dbReference type="RefSeq" id="XP_012760776.2">
    <property type="nucleotide sequence ID" value="XM_012905322.2"/>
</dbReference>
<evidence type="ECO:0000259" key="1">
    <source>
        <dbReference type="PROSITE" id="PS50076"/>
    </source>
</evidence>
<dbReference type="GeneID" id="24528862"/>
<feature type="domain" description="J" evidence="1">
    <location>
        <begin position="25"/>
        <end position="89"/>
    </location>
</feature>
<dbReference type="SUPFAM" id="SSF46565">
    <property type="entry name" value="Chaperone J-domain"/>
    <property type="match status" value="1"/>
</dbReference>
<dbReference type="SMART" id="SM00271">
    <property type="entry name" value="DnaJ"/>
    <property type="match status" value="1"/>
</dbReference>
<evidence type="ECO:0000313" key="3">
    <source>
        <dbReference type="Proteomes" id="UP000076359"/>
    </source>
</evidence>
<dbReference type="Pfam" id="PF00226">
    <property type="entry name" value="DnaJ"/>
    <property type="match status" value="1"/>
</dbReference>
<dbReference type="InterPro" id="IPR052423">
    <property type="entry name" value="EMIR"/>
</dbReference>
<dbReference type="PANTHER" id="PTHR44094:SF8">
    <property type="entry name" value="DNAJ HEAT SHOCK N-TERMINAL DOMAIN-CONTAINING PROTEIN-RELATED"/>
    <property type="match status" value="1"/>
</dbReference>
<organism evidence="2 3">
    <name type="scientific">Plasmodium reichenowi</name>
    <dbReference type="NCBI Taxonomy" id="5854"/>
    <lineage>
        <taxon>Eukaryota</taxon>
        <taxon>Sar</taxon>
        <taxon>Alveolata</taxon>
        <taxon>Apicomplexa</taxon>
        <taxon>Aconoidasida</taxon>
        <taxon>Haemosporida</taxon>
        <taxon>Plasmodiidae</taxon>
        <taxon>Plasmodium</taxon>
        <taxon>Plasmodium (Laverania)</taxon>
    </lineage>
</organism>
<dbReference type="Gene3D" id="1.10.287.110">
    <property type="entry name" value="DnaJ domain"/>
    <property type="match status" value="1"/>
</dbReference>
<protein>
    <submittedName>
        <fullName evidence="2">Ring-infected erythrocyte surface antigen, putative</fullName>
    </submittedName>
</protein>
<dbReference type="AlphaFoldDB" id="A0A151L3W2"/>